<evidence type="ECO:0000313" key="2">
    <source>
        <dbReference type="Proteomes" id="UP000610862"/>
    </source>
</evidence>
<comment type="caution">
    <text evidence="1">The sequence shown here is derived from an EMBL/GenBank/DDBJ whole genome shotgun (WGS) entry which is preliminary data.</text>
</comment>
<dbReference type="CDD" id="cd07812">
    <property type="entry name" value="SRPBCC"/>
    <property type="match status" value="1"/>
</dbReference>
<reference evidence="1" key="1">
    <citation type="submission" date="2020-08" db="EMBL/GenBank/DDBJ databases">
        <title>Genome public.</title>
        <authorList>
            <person name="Liu C."/>
            <person name="Sun Q."/>
        </authorList>
    </citation>
    <scope>NUCLEOTIDE SEQUENCE</scope>
    <source>
        <strain evidence="1">NSJ-24</strain>
    </source>
</reference>
<dbReference type="EMBL" id="JACRTA010000001">
    <property type="protein sequence ID" value="MBC8567624.1"/>
    <property type="molecule type" value="Genomic_DNA"/>
</dbReference>
<gene>
    <name evidence="1" type="ORF">H8692_02460</name>
</gene>
<dbReference type="Pfam" id="PF10604">
    <property type="entry name" value="Polyketide_cyc2"/>
    <property type="match status" value="1"/>
</dbReference>
<keyword evidence="2" id="KW-1185">Reference proteome</keyword>
<dbReference type="Proteomes" id="UP000610862">
    <property type="component" value="Unassembled WGS sequence"/>
</dbReference>
<evidence type="ECO:0000313" key="1">
    <source>
        <dbReference type="EMBL" id="MBC8567624.1"/>
    </source>
</evidence>
<sequence>MAISNIKTVMRCDVQKVWEAVTTVEDYVKWRSDLSKTETINEKQFIEYDKNDYPTEFTVTVSVPLRRWEFDISNSNMKGHWVGIFSAKDGGTEIDFTEYVEVKKCIMRPFAKSFLKKQQVRFLADLKKFLLGKI</sequence>
<dbReference type="InterPro" id="IPR023393">
    <property type="entry name" value="START-like_dom_sf"/>
</dbReference>
<proteinExistence type="predicted"/>
<dbReference type="SUPFAM" id="SSF55961">
    <property type="entry name" value="Bet v1-like"/>
    <property type="match status" value="1"/>
</dbReference>
<dbReference type="InterPro" id="IPR019587">
    <property type="entry name" value="Polyketide_cyclase/dehydratase"/>
</dbReference>
<dbReference type="Gene3D" id="3.30.530.20">
    <property type="match status" value="1"/>
</dbReference>
<dbReference type="RefSeq" id="WP_177267661.1">
    <property type="nucleotide sequence ID" value="NZ_JACRTA010000001.1"/>
</dbReference>
<organism evidence="1 2">
    <name type="scientific">Lentihominibacter hominis</name>
    <dbReference type="NCBI Taxonomy" id="2763645"/>
    <lineage>
        <taxon>Bacteria</taxon>
        <taxon>Bacillati</taxon>
        <taxon>Bacillota</taxon>
        <taxon>Clostridia</taxon>
        <taxon>Peptostreptococcales</taxon>
        <taxon>Anaerovoracaceae</taxon>
        <taxon>Lentihominibacter</taxon>
    </lineage>
</organism>
<dbReference type="AlphaFoldDB" id="A0A926E8B3"/>
<protein>
    <submittedName>
        <fullName evidence="1">SRPBCC family protein</fullName>
    </submittedName>
</protein>
<name>A0A926E8B3_9FIRM</name>
<accession>A0A926E8B3</accession>